<dbReference type="STRING" id="216903.SAMN05444371_3239"/>
<dbReference type="PANTHER" id="PTHR33221">
    <property type="entry name" value="WINGED HELIX-TURN-HELIX TRANSCRIPTIONAL REGULATOR, RRF2 FAMILY"/>
    <property type="match status" value="1"/>
</dbReference>
<dbReference type="InterPro" id="IPR036390">
    <property type="entry name" value="WH_DNA-bd_sf"/>
</dbReference>
<dbReference type="Pfam" id="PF02082">
    <property type="entry name" value="Rrf2"/>
    <property type="match status" value="1"/>
</dbReference>
<dbReference type="Proteomes" id="UP000184498">
    <property type="component" value="Unassembled WGS sequence"/>
</dbReference>
<proteinExistence type="predicted"/>
<gene>
    <name evidence="1" type="ORF">SAMN05444371_3239</name>
</gene>
<name>A0A1M6UAC7_9FLAO</name>
<dbReference type="PANTHER" id="PTHR33221:SF14">
    <property type="entry name" value="HTH-TYPE TRANSCRIPTIONAL REGULATOR AQ_268-RELATED"/>
    <property type="match status" value="1"/>
</dbReference>
<dbReference type="GO" id="GO:0005829">
    <property type="term" value="C:cytosol"/>
    <property type="evidence" value="ECO:0007669"/>
    <property type="project" value="TreeGrafter"/>
</dbReference>
<dbReference type="RefSeq" id="WP_084081365.1">
    <property type="nucleotide sequence ID" value="NZ_FRAM01000004.1"/>
</dbReference>
<keyword evidence="2" id="KW-1185">Reference proteome</keyword>
<organism evidence="1 2">
    <name type="scientific">Epilithonimonas mollis</name>
    <dbReference type="NCBI Taxonomy" id="216903"/>
    <lineage>
        <taxon>Bacteria</taxon>
        <taxon>Pseudomonadati</taxon>
        <taxon>Bacteroidota</taxon>
        <taxon>Flavobacteriia</taxon>
        <taxon>Flavobacteriales</taxon>
        <taxon>Weeksellaceae</taxon>
        <taxon>Chryseobacterium group</taxon>
        <taxon>Epilithonimonas</taxon>
    </lineage>
</organism>
<evidence type="ECO:0000313" key="1">
    <source>
        <dbReference type="EMBL" id="SHK66119.1"/>
    </source>
</evidence>
<dbReference type="NCBIfam" id="TIGR00738">
    <property type="entry name" value="rrf2_super"/>
    <property type="match status" value="1"/>
</dbReference>
<dbReference type="InterPro" id="IPR036388">
    <property type="entry name" value="WH-like_DNA-bd_sf"/>
</dbReference>
<dbReference type="SUPFAM" id="SSF46785">
    <property type="entry name" value="Winged helix' DNA-binding domain"/>
    <property type="match status" value="1"/>
</dbReference>
<dbReference type="Gene3D" id="1.10.10.10">
    <property type="entry name" value="Winged helix-like DNA-binding domain superfamily/Winged helix DNA-binding domain"/>
    <property type="match status" value="1"/>
</dbReference>
<dbReference type="AlphaFoldDB" id="A0A1M6UAC7"/>
<dbReference type="InterPro" id="IPR000944">
    <property type="entry name" value="Tscrpt_reg_Rrf2"/>
</dbReference>
<dbReference type="GO" id="GO:0003700">
    <property type="term" value="F:DNA-binding transcription factor activity"/>
    <property type="evidence" value="ECO:0007669"/>
    <property type="project" value="TreeGrafter"/>
</dbReference>
<protein>
    <submittedName>
        <fullName evidence="1">Transcriptional regulator, BadM/Rrf2 family</fullName>
    </submittedName>
</protein>
<dbReference type="OrthoDB" id="9808360at2"/>
<sequence>MLIFSNTCQYAIKACIVLANERKRIGIKDISQKIGTPVAFTSKILQQLTKKQLISSGKGKGGGFYLTDGQFENLTIKDIYENFEGKEVFTSCLLGLKQCSAEDPCPIHHFAAAIKEKVLIMFQYKIKDLIDFGSVMQVITAISPQDNN</sequence>
<reference evidence="2" key="1">
    <citation type="submission" date="2016-11" db="EMBL/GenBank/DDBJ databases">
        <authorList>
            <person name="Varghese N."/>
            <person name="Submissions S."/>
        </authorList>
    </citation>
    <scope>NUCLEOTIDE SEQUENCE [LARGE SCALE GENOMIC DNA]</scope>
    <source>
        <strain evidence="2">DSM 18016</strain>
    </source>
</reference>
<accession>A0A1M6UAC7</accession>
<dbReference type="EMBL" id="FRAM01000004">
    <property type="protein sequence ID" value="SHK66119.1"/>
    <property type="molecule type" value="Genomic_DNA"/>
</dbReference>
<dbReference type="PROSITE" id="PS51197">
    <property type="entry name" value="HTH_RRF2_2"/>
    <property type="match status" value="1"/>
</dbReference>
<evidence type="ECO:0000313" key="2">
    <source>
        <dbReference type="Proteomes" id="UP000184498"/>
    </source>
</evidence>